<name>A0A1D2VAG2_9ASCO</name>
<evidence type="ECO:0000259" key="2">
    <source>
        <dbReference type="PROSITE" id="PS51747"/>
    </source>
</evidence>
<dbReference type="Gene3D" id="3.40.140.10">
    <property type="entry name" value="Cytidine Deaminase, domain 2"/>
    <property type="match status" value="1"/>
</dbReference>
<proteinExistence type="predicted"/>
<evidence type="ECO:0000313" key="4">
    <source>
        <dbReference type="Proteomes" id="UP000095038"/>
    </source>
</evidence>
<keyword evidence="4" id="KW-1185">Reference proteome</keyword>
<dbReference type="STRING" id="1344418.A0A1D2VAG2"/>
<protein>
    <submittedName>
        <fullName evidence="3">Cytidine deaminase-like protein</fullName>
    </submittedName>
</protein>
<accession>A0A1D2VAG2</accession>
<dbReference type="CDD" id="cd01285">
    <property type="entry name" value="nucleoside_deaminase"/>
    <property type="match status" value="1"/>
</dbReference>
<dbReference type="GO" id="GO:0052717">
    <property type="term" value="F:tRNA-specific adenosine-34 deaminase activity"/>
    <property type="evidence" value="ECO:0007669"/>
    <property type="project" value="TreeGrafter"/>
</dbReference>
<gene>
    <name evidence="3" type="ORF">ASCRUDRAFT_18779</name>
</gene>
<dbReference type="Pfam" id="PF00383">
    <property type="entry name" value="dCMP_cyt_deam_1"/>
    <property type="match status" value="1"/>
</dbReference>
<dbReference type="GO" id="GO:0005634">
    <property type="term" value="C:nucleus"/>
    <property type="evidence" value="ECO:0007669"/>
    <property type="project" value="TreeGrafter"/>
</dbReference>
<keyword evidence="1" id="KW-0378">Hydrolase</keyword>
<sequence>FKFMRLALNQAEFALSQNEVPVGCIFVYNDNEVIATGSNSTNESLSGITHAELTGITKILKKFNLLDLPNKTAQDKADYVSNVKALFAKIDLYVTVEPCIMCASALRQLGLRRVIFGCTNDRFGGNGSILSINTDSHSNPHLPIYQSYPGIGKEEAIILLRKFYVQQNVKSPNPQTSLSNPRILKYNELPKINFHKFLSSEDFIQFFG</sequence>
<dbReference type="Proteomes" id="UP000095038">
    <property type="component" value="Unassembled WGS sequence"/>
</dbReference>
<feature type="non-terminal residue" evidence="3">
    <location>
        <position position="208"/>
    </location>
</feature>
<dbReference type="PANTHER" id="PTHR11079">
    <property type="entry name" value="CYTOSINE DEAMINASE FAMILY MEMBER"/>
    <property type="match status" value="1"/>
</dbReference>
<dbReference type="GO" id="GO:0052718">
    <property type="term" value="C:tRNA-specific adenosine-34 deaminase complex"/>
    <property type="evidence" value="ECO:0007669"/>
    <property type="project" value="EnsemblFungi"/>
</dbReference>
<dbReference type="InParanoid" id="A0A1D2VAG2"/>
<feature type="non-terminal residue" evidence="3">
    <location>
        <position position="1"/>
    </location>
</feature>
<dbReference type="FunCoup" id="A0A1D2VAG2">
    <property type="interactions" value="508"/>
</dbReference>
<dbReference type="EMBL" id="KV454490">
    <property type="protein sequence ID" value="ODV58676.1"/>
    <property type="molecule type" value="Genomic_DNA"/>
</dbReference>
<dbReference type="RefSeq" id="XP_020044983.1">
    <property type="nucleotide sequence ID" value="XM_020189557.1"/>
</dbReference>
<dbReference type="OrthoDB" id="1701769at2759"/>
<feature type="domain" description="CMP/dCMP-type deaminase" evidence="2">
    <location>
        <begin position="1"/>
        <end position="130"/>
    </location>
</feature>
<dbReference type="GO" id="GO:0005737">
    <property type="term" value="C:cytoplasm"/>
    <property type="evidence" value="ECO:0007669"/>
    <property type="project" value="TreeGrafter"/>
</dbReference>
<organism evidence="3 4">
    <name type="scientific">Ascoidea rubescens DSM 1968</name>
    <dbReference type="NCBI Taxonomy" id="1344418"/>
    <lineage>
        <taxon>Eukaryota</taxon>
        <taxon>Fungi</taxon>
        <taxon>Dikarya</taxon>
        <taxon>Ascomycota</taxon>
        <taxon>Saccharomycotina</taxon>
        <taxon>Saccharomycetes</taxon>
        <taxon>Ascoideaceae</taxon>
        <taxon>Ascoidea</taxon>
    </lineage>
</organism>
<dbReference type="PROSITE" id="PS51747">
    <property type="entry name" value="CYT_DCMP_DEAMINASES_2"/>
    <property type="match status" value="1"/>
</dbReference>
<evidence type="ECO:0000256" key="1">
    <source>
        <dbReference type="ARBA" id="ARBA00022801"/>
    </source>
</evidence>
<dbReference type="GeneID" id="30963193"/>
<evidence type="ECO:0000313" key="3">
    <source>
        <dbReference type="EMBL" id="ODV58676.1"/>
    </source>
</evidence>
<dbReference type="SUPFAM" id="SSF53927">
    <property type="entry name" value="Cytidine deaminase-like"/>
    <property type="match status" value="1"/>
</dbReference>
<dbReference type="AlphaFoldDB" id="A0A1D2VAG2"/>
<dbReference type="InterPro" id="IPR002125">
    <property type="entry name" value="CMP_dCMP_dom"/>
</dbReference>
<dbReference type="InterPro" id="IPR016193">
    <property type="entry name" value="Cytidine_deaminase-like"/>
</dbReference>
<dbReference type="GO" id="GO:0002100">
    <property type="term" value="P:tRNA wobble adenosine to inosine editing"/>
    <property type="evidence" value="ECO:0007669"/>
    <property type="project" value="EnsemblFungi"/>
</dbReference>
<reference evidence="4" key="1">
    <citation type="submission" date="2016-05" db="EMBL/GenBank/DDBJ databases">
        <title>Comparative genomics of biotechnologically important yeasts.</title>
        <authorList>
            <consortium name="DOE Joint Genome Institute"/>
            <person name="Riley R."/>
            <person name="Haridas S."/>
            <person name="Wolfe K.H."/>
            <person name="Lopes M.R."/>
            <person name="Hittinger C.T."/>
            <person name="Goker M."/>
            <person name="Salamov A."/>
            <person name="Wisecaver J."/>
            <person name="Long T.M."/>
            <person name="Aerts A.L."/>
            <person name="Barry K."/>
            <person name="Choi C."/>
            <person name="Clum A."/>
            <person name="Coughlan A.Y."/>
            <person name="Deshpande S."/>
            <person name="Douglass A.P."/>
            <person name="Hanson S.J."/>
            <person name="Klenk H.-P."/>
            <person name="Labutti K."/>
            <person name="Lapidus A."/>
            <person name="Lindquist E."/>
            <person name="Lipzen A."/>
            <person name="Meier-Kolthoff J.P."/>
            <person name="Ohm R.A."/>
            <person name="Otillar R.P."/>
            <person name="Pangilinan J."/>
            <person name="Peng Y."/>
            <person name="Rokas A."/>
            <person name="Rosa C.A."/>
            <person name="Scheuner C."/>
            <person name="Sibirny A.A."/>
            <person name="Slot J.C."/>
            <person name="Stielow J.B."/>
            <person name="Sun H."/>
            <person name="Kurtzman C.P."/>
            <person name="Blackwell M."/>
            <person name="Grigoriev I.V."/>
            <person name="Jeffries T.W."/>
        </authorList>
    </citation>
    <scope>NUCLEOTIDE SEQUENCE [LARGE SCALE GENOMIC DNA]</scope>
    <source>
        <strain evidence="4">DSM 1968</strain>
    </source>
</reference>
<dbReference type="PANTHER" id="PTHR11079:SF149">
    <property type="entry name" value="TRNA-SPECIFIC ADENOSINE DEAMINASE 2"/>
    <property type="match status" value="1"/>
</dbReference>